<dbReference type="Proteomes" id="UP000674143">
    <property type="component" value="Unassembled WGS sequence"/>
</dbReference>
<dbReference type="InterPro" id="IPR009218">
    <property type="entry name" value="HD_phosphohydro"/>
</dbReference>
<reference evidence="3" key="1">
    <citation type="journal article" date="2021" name="Microbiol. Resour. Announc.">
        <title>LGAAP: Leishmaniinae Genome Assembly and Annotation Pipeline.</title>
        <authorList>
            <person name="Almutairi H."/>
            <person name="Urbaniak M.D."/>
            <person name="Bates M.D."/>
            <person name="Jariyapan N."/>
            <person name="Kwakye-Nuako G."/>
            <person name="Thomaz-Soccol V."/>
            <person name="Al-Salem W.S."/>
            <person name="Dillon R.J."/>
            <person name="Bates P.A."/>
            <person name="Gatherer D."/>
        </authorList>
    </citation>
    <scope>NUCLEOTIDE SEQUENCE [LARGE SCALE GENOMIC DNA]</scope>
</reference>
<keyword evidence="3" id="KW-1185">Reference proteome</keyword>
<protein>
    <submittedName>
        <fullName evidence="2">Uncharacterized protein</fullName>
    </submittedName>
</protein>
<evidence type="ECO:0000313" key="2">
    <source>
        <dbReference type="EMBL" id="KAG5474809.1"/>
    </source>
</evidence>
<comment type="caution">
    <text evidence="2">The sequence shown here is derived from an EMBL/GenBank/DDBJ whole genome shotgun (WGS) entry which is preliminary data.</text>
</comment>
<dbReference type="PANTHER" id="PTHR21174:SF0">
    <property type="entry name" value="HD PHOSPHOHYDROLASE FAMILY PROTEIN-RELATED"/>
    <property type="match status" value="1"/>
</dbReference>
<sequence>MSVAQSADERIPLVRRAWARCVARLLPICATDTRTLSSRNFRDVSEEHFRRFIYNRYTEPQRHYHTLEHLEEMLGHLVAYEAEHGWHGAYKPAMAEEPVSSSTPPPELLTGEDSVAYEWTGMVLLLSVLFHDVVYDPTRSDNEEASAVVAAEFLETMQRESELASNSSFGAVAAVSAASPTSMAASCALPPASDGRGAEDDVSQQHPPFSYSEPPLLWVDAQATDFVRTSTMSYILKTKEHLSVEPKQPLYLTVSAGGGFTSAELRLGSDVVQQSRDDPLHVFLDLDLTILGHPDEDTYRRRYAENIRREYSHYSRADFLRGRAEFLRGFAQHPQWYRTPYFFYRLEARARHNVAHEVKALTAELAEVPVAC</sequence>
<organism evidence="2 3">
    <name type="scientific">Leishmania orientalis</name>
    <dbReference type="NCBI Taxonomy" id="2249476"/>
    <lineage>
        <taxon>Eukaryota</taxon>
        <taxon>Discoba</taxon>
        <taxon>Euglenozoa</taxon>
        <taxon>Kinetoplastea</taxon>
        <taxon>Metakinetoplastina</taxon>
        <taxon>Trypanosomatida</taxon>
        <taxon>Trypanosomatidae</taxon>
        <taxon>Leishmaniinae</taxon>
        <taxon>Leishmania</taxon>
    </lineage>
</organism>
<gene>
    <name evidence="2" type="ORF">LSCM4_03986</name>
</gene>
<evidence type="ECO:0000256" key="1">
    <source>
        <dbReference type="SAM" id="MobiDB-lite"/>
    </source>
</evidence>
<dbReference type="KEGG" id="loi:92359912"/>
<dbReference type="RefSeq" id="XP_067061915.1">
    <property type="nucleotide sequence ID" value="XM_067205978.1"/>
</dbReference>
<evidence type="ECO:0000313" key="3">
    <source>
        <dbReference type="Proteomes" id="UP000674143"/>
    </source>
</evidence>
<dbReference type="EMBL" id="JAFHLR010000028">
    <property type="protein sequence ID" value="KAG5474809.1"/>
    <property type="molecule type" value="Genomic_DNA"/>
</dbReference>
<dbReference type="AlphaFoldDB" id="A0A836GJD7"/>
<name>A0A836GJD7_9TRYP</name>
<dbReference type="PANTHER" id="PTHR21174">
    <property type="match status" value="1"/>
</dbReference>
<accession>A0A836GJD7</accession>
<dbReference type="GeneID" id="92359912"/>
<reference evidence="3" key="2">
    <citation type="journal article" date="2021" name="Sci. Data">
        <title>Chromosome-scale genome sequencing, assembly and annotation of six genomes from subfamily Leishmaniinae.</title>
        <authorList>
            <person name="Almutairi H."/>
            <person name="Urbaniak M.D."/>
            <person name="Bates M.D."/>
            <person name="Jariyapan N."/>
            <person name="Kwakye-Nuako G."/>
            <person name="Thomaz Soccol V."/>
            <person name="Al-Salem W.S."/>
            <person name="Dillon R.J."/>
            <person name="Bates P.A."/>
            <person name="Gatherer D."/>
        </authorList>
    </citation>
    <scope>NUCLEOTIDE SEQUENCE [LARGE SCALE GENOMIC DNA]</scope>
</reference>
<feature type="region of interest" description="Disordered" evidence="1">
    <location>
        <begin position="185"/>
        <end position="209"/>
    </location>
</feature>
<proteinExistence type="predicted"/>
<dbReference type="SUPFAM" id="SSF109604">
    <property type="entry name" value="HD-domain/PDEase-like"/>
    <property type="match status" value="1"/>
</dbReference>